<sequence length="74" mass="8201">MNAFHRSLTSKMLCGSYAPSPLTNYASIATQGIPRGSVTYDSPKDRSYVIMSPRKLSEKPPHEPYAGTKISRRV</sequence>
<evidence type="ECO:0000313" key="3">
    <source>
        <dbReference type="Proteomes" id="UP001196413"/>
    </source>
</evidence>
<dbReference type="AlphaFoldDB" id="A0AAD5R0Q3"/>
<comment type="caution">
    <text evidence="2">The sequence shown here is derived from an EMBL/GenBank/DDBJ whole genome shotgun (WGS) entry which is preliminary data.</text>
</comment>
<dbReference type="Proteomes" id="UP001196413">
    <property type="component" value="Unassembled WGS sequence"/>
</dbReference>
<name>A0AAD5R0Q3_PARTN</name>
<dbReference type="EMBL" id="JAHQIW010005840">
    <property type="protein sequence ID" value="KAJ1367301.1"/>
    <property type="molecule type" value="Genomic_DNA"/>
</dbReference>
<gene>
    <name evidence="2" type="ORF">KIN20_028188</name>
</gene>
<accession>A0AAD5R0Q3</accession>
<keyword evidence="3" id="KW-1185">Reference proteome</keyword>
<protein>
    <submittedName>
        <fullName evidence="2">Uncharacterized protein</fullName>
    </submittedName>
</protein>
<proteinExistence type="predicted"/>
<evidence type="ECO:0000256" key="1">
    <source>
        <dbReference type="SAM" id="MobiDB-lite"/>
    </source>
</evidence>
<organism evidence="2 3">
    <name type="scientific">Parelaphostrongylus tenuis</name>
    <name type="common">Meningeal worm</name>
    <dbReference type="NCBI Taxonomy" id="148309"/>
    <lineage>
        <taxon>Eukaryota</taxon>
        <taxon>Metazoa</taxon>
        <taxon>Ecdysozoa</taxon>
        <taxon>Nematoda</taxon>
        <taxon>Chromadorea</taxon>
        <taxon>Rhabditida</taxon>
        <taxon>Rhabditina</taxon>
        <taxon>Rhabditomorpha</taxon>
        <taxon>Strongyloidea</taxon>
        <taxon>Metastrongylidae</taxon>
        <taxon>Parelaphostrongylus</taxon>
    </lineage>
</organism>
<evidence type="ECO:0000313" key="2">
    <source>
        <dbReference type="EMBL" id="KAJ1367301.1"/>
    </source>
</evidence>
<reference evidence="2" key="1">
    <citation type="submission" date="2021-06" db="EMBL/GenBank/DDBJ databases">
        <title>Parelaphostrongylus tenuis whole genome reference sequence.</title>
        <authorList>
            <person name="Garwood T.J."/>
            <person name="Larsen P.A."/>
            <person name="Fountain-Jones N.M."/>
            <person name="Garbe J.R."/>
            <person name="Macchietto M.G."/>
            <person name="Kania S.A."/>
            <person name="Gerhold R.W."/>
            <person name="Richards J.E."/>
            <person name="Wolf T.M."/>
        </authorList>
    </citation>
    <scope>NUCLEOTIDE SEQUENCE</scope>
    <source>
        <strain evidence="2">MNPRO001-30</strain>
        <tissue evidence="2">Meninges</tissue>
    </source>
</reference>
<feature type="region of interest" description="Disordered" evidence="1">
    <location>
        <begin position="53"/>
        <end position="74"/>
    </location>
</feature>